<accession>A0A1T4Z7T7</accession>
<proteinExistence type="predicted"/>
<feature type="transmembrane region" description="Helical" evidence="2">
    <location>
        <begin position="78"/>
        <end position="96"/>
    </location>
</feature>
<dbReference type="EMBL" id="LT796768">
    <property type="protein sequence ID" value="SKB09625.1"/>
    <property type="molecule type" value="Genomic_DNA"/>
</dbReference>
<keyword evidence="2" id="KW-0472">Membrane</keyword>
<keyword evidence="2" id="KW-0812">Transmembrane</keyword>
<dbReference type="Proteomes" id="UP000191040">
    <property type="component" value="Chromosome I"/>
</dbReference>
<sequence length="140" mass="15302">MTDPASPRDDFDRIVEGLDLDLSGLEDFDRSAAQAAAARERAELEEEQRRAAEPVEADDQFYREVGPADLPSDRRTKIAWFVVVGAPTLLLLARFASIRPPTFVVACVVIAVVVAVVYLIARLPDRGPSNPDWPDDGAAL</sequence>
<evidence type="ECO:0000313" key="3">
    <source>
        <dbReference type="EMBL" id="SKB09625.1"/>
    </source>
</evidence>
<evidence type="ECO:0000313" key="4">
    <source>
        <dbReference type="Proteomes" id="UP000191040"/>
    </source>
</evidence>
<evidence type="ECO:0000256" key="1">
    <source>
        <dbReference type="SAM" id="MobiDB-lite"/>
    </source>
</evidence>
<dbReference type="RefSeq" id="WP_078700715.1">
    <property type="nucleotide sequence ID" value="NZ_LT796768.1"/>
</dbReference>
<feature type="transmembrane region" description="Helical" evidence="2">
    <location>
        <begin position="102"/>
        <end position="121"/>
    </location>
</feature>
<feature type="region of interest" description="Disordered" evidence="1">
    <location>
        <begin position="36"/>
        <end position="58"/>
    </location>
</feature>
<dbReference type="OrthoDB" id="3749021at2"/>
<keyword evidence="2" id="KW-1133">Transmembrane helix</keyword>
<feature type="compositionally biased region" description="Basic and acidic residues" evidence="1">
    <location>
        <begin position="38"/>
        <end position="53"/>
    </location>
</feature>
<reference evidence="4" key="1">
    <citation type="submission" date="2017-02" db="EMBL/GenBank/DDBJ databases">
        <authorList>
            <person name="Varghese N."/>
            <person name="Submissions S."/>
        </authorList>
    </citation>
    <scope>NUCLEOTIDE SEQUENCE [LARGE SCALE GENOMIC DNA]</scope>
    <source>
        <strain evidence="4">9H-4</strain>
    </source>
</reference>
<evidence type="ECO:0000256" key="2">
    <source>
        <dbReference type="SAM" id="Phobius"/>
    </source>
</evidence>
<gene>
    <name evidence="3" type="ORF">SAMN06295964_2800</name>
</gene>
<protein>
    <submittedName>
        <fullName evidence="3">Uncharacterized protein</fullName>
    </submittedName>
</protein>
<dbReference type="AlphaFoldDB" id="A0A1T4Z7T7"/>
<name>A0A1T4Z7T7_9ACTN</name>
<keyword evidence="4" id="KW-1185">Reference proteome</keyword>
<dbReference type="STRING" id="1736691.SAMN06295964_2800"/>
<organism evidence="3 4">
    <name type="scientific">Aeromicrobium choanae</name>
    <dbReference type="NCBI Taxonomy" id="1736691"/>
    <lineage>
        <taxon>Bacteria</taxon>
        <taxon>Bacillati</taxon>
        <taxon>Actinomycetota</taxon>
        <taxon>Actinomycetes</taxon>
        <taxon>Propionibacteriales</taxon>
        <taxon>Nocardioidaceae</taxon>
        <taxon>Aeromicrobium</taxon>
    </lineage>
</organism>